<dbReference type="InterPro" id="IPR019896">
    <property type="entry name" value="Polysacch_pyruvyl_Trfase_CsaB"/>
</dbReference>
<organism evidence="3">
    <name type="scientific">Dictyoglomus thermophilum</name>
    <dbReference type="NCBI Taxonomy" id="14"/>
    <lineage>
        <taxon>Bacteria</taxon>
        <taxon>Pseudomonadati</taxon>
        <taxon>Dictyoglomota</taxon>
        <taxon>Dictyoglomia</taxon>
        <taxon>Dictyoglomales</taxon>
        <taxon>Dictyoglomaceae</taxon>
        <taxon>Dictyoglomus</taxon>
    </lineage>
</organism>
<dbReference type="NCBIfam" id="TIGR03609">
    <property type="entry name" value="S_layer_CsaB"/>
    <property type="match status" value="1"/>
</dbReference>
<reference evidence="3" key="1">
    <citation type="journal article" date="2020" name="mSystems">
        <title>Genome- and Community-Level Interaction Insights into Carbon Utilization and Element Cycling Functions of Hydrothermarchaeota in Hydrothermal Sediment.</title>
        <authorList>
            <person name="Zhou Z."/>
            <person name="Liu Y."/>
            <person name="Xu W."/>
            <person name="Pan J."/>
            <person name="Luo Z.H."/>
            <person name="Li M."/>
        </authorList>
    </citation>
    <scope>NUCLEOTIDE SEQUENCE [LARGE SCALE GENOMIC DNA]</scope>
    <source>
        <strain evidence="3">SpSt-81</strain>
    </source>
</reference>
<feature type="domain" description="Polysaccharide pyruvyl transferase" evidence="2">
    <location>
        <begin position="14"/>
        <end position="272"/>
    </location>
</feature>
<keyword evidence="1" id="KW-1133">Transmembrane helix</keyword>
<keyword evidence="1" id="KW-0812">Transmembrane</keyword>
<evidence type="ECO:0000259" key="2">
    <source>
        <dbReference type="Pfam" id="PF04230"/>
    </source>
</evidence>
<dbReference type="Pfam" id="PF04230">
    <property type="entry name" value="PS_pyruv_trans"/>
    <property type="match status" value="1"/>
</dbReference>
<feature type="transmembrane region" description="Helical" evidence="1">
    <location>
        <begin position="85"/>
        <end position="105"/>
    </location>
</feature>
<comment type="caution">
    <text evidence="3">The sequence shown here is derived from an EMBL/GenBank/DDBJ whole genome shotgun (WGS) entry which is preliminary data.</text>
</comment>
<keyword evidence="1" id="KW-0472">Membrane</keyword>
<name>A0A7C3MNY5_DICTH</name>
<dbReference type="GO" id="GO:0016740">
    <property type="term" value="F:transferase activity"/>
    <property type="evidence" value="ECO:0007669"/>
    <property type="project" value="UniProtKB-KW"/>
</dbReference>
<sequence>MKRVLLFGYYGEGNLGDELLLKSLLFSLSTNFEVGVLSKKKDKNSNYKVFNKFSPFQVYKALKWAEVVVAGGGGLFQDKTSLKSFFYYLSIIFFALLFNKKIYLLGQSFSPLRNRIEEKLLGYILTQCNKVYVRDSFSYNYLKKINVLEEKIKLSTDLVFLLDFNYKKLERKYIGVNLRRWKDYSLNDIYSLLTNLEGLMEKEMVFYALHTEDKHLFDELGNHIKSKIKFVELTDDNIEEFFPMNIIFIGMRLHSHILSVLFEIPFIAISYDEKVKGFCEDIGWKFVVDELSSDKIKDYVAEILKNYDQYKEYLKKVKIMQKEKIKEDLDNFKKEIC</sequence>
<proteinExistence type="predicted"/>
<dbReference type="PANTHER" id="PTHR36836">
    <property type="entry name" value="COLANIC ACID BIOSYNTHESIS PROTEIN WCAK"/>
    <property type="match status" value="1"/>
</dbReference>
<gene>
    <name evidence="3" type="primary">csaB</name>
    <name evidence="3" type="ORF">ENW00_05120</name>
</gene>
<keyword evidence="3" id="KW-0808">Transferase</keyword>
<accession>A0A7C3MNY5</accession>
<evidence type="ECO:0000256" key="1">
    <source>
        <dbReference type="SAM" id="Phobius"/>
    </source>
</evidence>
<dbReference type="EMBL" id="DTIN01000014">
    <property type="protein sequence ID" value="HFX13532.1"/>
    <property type="molecule type" value="Genomic_DNA"/>
</dbReference>
<dbReference type="InterPro" id="IPR007345">
    <property type="entry name" value="Polysacch_pyruvyl_Trfase"/>
</dbReference>
<dbReference type="AlphaFoldDB" id="A0A7C3MNY5"/>
<dbReference type="PANTHER" id="PTHR36836:SF1">
    <property type="entry name" value="COLANIC ACID BIOSYNTHESIS PROTEIN WCAK"/>
    <property type="match status" value="1"/>
</dbReference>
<evidence type="ECO:0000313" key="3">
    <source>
        <dbReference type="EMBL" id="HFX13532.1"/>
    </source>
</evidence>
<protein>
    <submittedName>
        <fullName evidence="3">Polysaccharide pyruvyl transferase CsaB</fullName>
    </submittedName>
</protein>